<proteinExistence type="predicted"/>
<dbReference type="Proteomes" id="UP000198211">
    <property type="component" value="Unassembled WGS sequence"/>
</dbReference>
<sequence length="73" mass="8326">MATPSHHISSERPIAKYSYRRVEGSRSVRKTPQEVLSVLHRQGRQTVCMKYLSQMVVLPSQTNAAHFRIMGIS</sequence>
<dbReference type="EMBL" id="NBNE01003629">
    <property type="protein sequence ID" value="OWZ07205.1"/>
    <property type="molecule type" value="Genomic_DNA"/>
</dbReference>
<comment type="caution">
    <text evidence="1">The sequence shown here is derived from an EMBL/GenBank/DDBJ whole genome shotgun (WGS) entry which is preliminary data.</text>
</comment>
<dbReference type="AlphaFoldDB" id="A0A225VPE2"/>
<evidence type="ECO:0000313" key="2">
    <source>
        <dbReference type="Proteomes" id="UP000198211"/>
    </source>
</evidence>
<name>A0A225VPE2_9STRA</name>
<keyword evidence="2" id="KW-1185">Reference proteome</keyword>
<organism evidence="1 2">
    <name type="scientific">Phytophthora megakarya</name>
    <dbReference type="NCBI Taxonomy" id="4795"/>
    <lineage>
        <taxon>Eukaryota</taxon>
        <taxon>Sar</taxon>
        <taxon>Stramenopiles</taxon>
        <taxon>Oomycota</taxon>
        <taxon>Peronosporomycetes</taxon>
        <taxon>Peronosporales</taxon>
        <taxon>Peronosporaceae</taxon>
        <taxon>Phytophthora</taxon>
    </lineage>
</organism>
<accession>A0A225VPE2</accession>
<evidence type="ECO:0000313" key="1">
    <source>
        <dbReference type="EMBL" id="OWZ07205.1"/>
    </source>
</evidence>
<reference evidence="2" key="1">
    <citation type="submission" date="2017-03" db="EMBL/GenBank/DDBJ databases">
        <title>Phytopthora megakarya and P. palmivora, two closely related causual agents of cacao black pod achieved similar genome size and gene model numbers by different mechanisms.</title>
        <authorList>
            <person name="Ali S."/>
            <person name="Shao J."/>
            <person name="Larry D.J."/>
            <person name="Kronmiller B."/>
            <person name="Shen D."/>
            <person name="Strem M.D."/>
            <person name="Melnick R.L."/>
            <person name="Guiltinan M.J."/>
            <person name="Tyler B.M."/>
            <person name="Meinhardt L.W."/>
            <person name="Bailey B.A."/>
        </authorList>
    </citation>
    <scope>NUCLEOTIDE SEQUENCE [LARGE SCALE GENOMIC DNA]</scope>
    <source>
        <strain evidence="2">zdho120</strain>
    </source>
</reference>
<gene>
    <name evidence="1" type="ORF">PHMEG_00020431</name>
</gene>
<protein>
    <submittedName>
        <fullName evidence="1">Uncharacterized protein</fullName>
    </submittedName>
</protein>